<evidence type="ECO:0000313" key="1">
    <source>
        <dbReference type="EMBL" id="CAE0309353.1"/>
    </source>
</evidence>
<dbReference type="EMBL" id="HBIE01013900">
    <property type="protein sequence ID" value="CAE0309353.1"/>
    <property type="molecule type" value="Transcribed_RNA"/>
</dbReference>
<reference evidence="1" key="1">
    <citation type="submission" date="2021-01" db="EMBL/GenBank/DDBJ databases">
        <authorList>
            <person name="Corre E."/>
            <person name="Pelletier E."/>
            <person name="Niang G."/>
            <person name="Scheremetjew M."/>
            <person name="Finn R."/>
            <person name="Kale V."/>
            <person name="Holt S."/>
            <person name="Cochrane G."/>
            <person name="Meng A."/>
            <person name="Brown T."/>
            <person name="Cohen L."/>
        </authorList>
    </citation>
    <scope>NUCLEOTIDE SEQUENCE</scope>
    <source>
        <strain evidence="1">Fehren 1</strain>
    </source>
</reference>
<proteinExistence type="predicted"/>
<name>A0A7S3MM06_9SPIT</name>
<organism evidence="1">
    <name type="scientific">Favella ehrenbergii</name>
    <dbReference type="NCBI Taxonomy" id="182087"/>
    <lineage>
        <taxon>Eukaryota</taxon>
        <taxon>Sar</taxon>
        <taxon>Alveolata</taxon>
        <taxon>Ciliophora</taxon>
        <taxon>Intramacronucleata</taxon>
        <taxon>Spirotrichea</taxon>
        <taxon>Choreotrichia</taxon>
        <taxon>Tintinnida</taxon>
        <taxon>Xystonellidae</taxon>
        <taxon>Favella</taxon>
    </lineage>
</organism>
<accession>A0A7S3MM06</accession>
<sequence>MARRAHSVSDLATFNASSLLHLRQLLLEPLDDLLAKVGSLCQLLLDFFVDLDFALVSLNLLLHLVVFEDQNFGLFRLMLELGRQLMILQDRQMRRRLQLLVVHREQVRLCLFYIEKHLLAQLLCLLYTIEFFLIDLLETKSLLGGEPLNSVGKLLLELALLGKVAFHISLAILKVLHLVRHLFQFNRVFLVNPPDLSLVTFNCFFEFVLEIFLVGLEVKHVALKLLLIFLDLAFESLEVLIRVTLLVRQYADLLLVVRVLLLQVQVALLDHG</sequence>
<gene>
    <name evidence="1" type="ORF">FEHR0123_LOCUS4267</name>
</gene>
<dbReference type="AlphaFoldDB" id="A0A7S3MM06"/>
<protein>
    <submittedName>
        <fullName evidence="1">Uncharacterized protein</fullName>
    </submittedName>
</protein>